<sequence>MMKINKNNFGIYMLYVYPVIFYQFYHYISINVTIAKLLFFAMISGLIVYLMPSLFKIKRKSKYEIPFRLLLLIIVFSMFSSLLFWGQDIILSFRATAPYLGLIYFFLLMKVRPEKEQLERIAFLFCCIYIVLWCYGMIKAPQVIFSSDPDAGIDDSRGIFRLSLEGKGFLVLGFFIAVTKYVYERNVKWLVCFVFLFAIIILQVARQMILFSFLISAVYLLRKTKWLWMIVALATLVIIVNGINININDDGLVSRLIYISTKQLQEHNTGNENVRLLEYQYFLTSYSKNIFTDIFGNGVPHVESLYGHKEVNIKEQFAYFLSDVGYAEVFIRFGFIGLFLYILMFLRAAKQSVSSDIVYAKMFIIYIACVSVTSSWIFKDIIPICISFYLLEMDNLSRLNKLKK</sequence>
<feature type="transmembrane region" description="Helical" evidence="1">
    <location>
        <begin position="67"/>
        <end position="85"/>
    </location>
</feature>
<dbReference type="PANTHER" id="PTHR37422:SF13">
    <property type="entry name" value="LIPOPOLYSACCHARIDE BIOSYNTHESIS PROTEIN PA4999-RELATED"/>
    <property type="match status" value="1"/>
</dbReference>
<feature type="transmembrane region" description="Helical" evidence="1">
    <location>
        <begin position="9"/>
        <end position="28"/>
    </location>
</feature>
<feature type="transmembrane region" description="Helical" evidence="1">
    <location>
        <begin position="190"/>
        <end position="220"/>
    </location>
</feature>
<protein>
    <submittedName>
        <fullName evidence="2">O-antigen and lipid-linked capsular repeat unit polymerase</fullName>
    </submittedName>
</protein>
<evidence type="ECO:0000313" key="2">
    <source>
        <dbReference type="EMBL" id="BAQ02763.1"/>
    </source>
</evidence>
<feature type="transmembrane region" description="Helical" evidence="1">
    <location>
        <begin position="121"/>
        <end position="138"/>
    </location>
</feature>
<dbReference type="PANTHER" id="PTHR37422">
    <property type="entry name" value="TEICHURONIC ACID BIOSYNTHESIS PROTEIN TUAE"/>
    <property type="match status" value="1"/>
</dbReference>
<evidence type="ECO:0000256" key="1">
    <source>
        <dbReference type="SAM" id="Phobius"/>
    </source>
</evidence>
<reference evidence="2" key="1">
    <citation type="submission" date="2013-12" db="EMBL/GenBank/DDBJ databases">
        <authorList>
            <person name="Pan Y."/>
        </authorList>
    </citation>
    <scope>NUCLEOTIDE SEQUENCE</scope>
    <source>
        <strain evidence="2">NCTC 8172</strain>
    </source>
</reference>
<name>A0A0A8J930_KLEPN</name>
<accession>A0A0A8J930</accession>
<dbReference type="EMBL" id="AB897511">
    <property type="protein sequence ID" value="BAQ02763.1"/>
    <property type="molecule type" value="Genomic_DNA"/>
</dbReference>
<feature type="transmembrane region" description="Helical" evidence="1">
    <location>
        <begin position="363"/>
        <end position="391"/>
    </location>
</feature>
<gene>
    <name evidence="2" type="primary">wzy</name>
</gene>
<reference evidence="2" key="2">
    <citation type="journal article" date="2014" name="Antimicrob. Agents Chemother.">
        <title>Identification of capsular types in carbapenem-resistant Klebsiella pneumoniae strains by wzc sequencing and implications in capsule depolymerase treatment.</title>
        <authorList>
            <person name="Pan Y.-J."/>
            <person name="Lin T.-L."/>
            <person name="Lin Y.-T."/>
            <person name="Su P.-A."/>
            <person name="Chen C.-T."/>
            <person name="Hsieh P.-F."/>
            <person name="Hsu C.-R."/>
            <person name="Chen C.-C."/>
            <person name="Hsieh Y.-C."/>
            <person name="Wang J.-T."/>
        </authorList>
    </citation>
    <scope>NUCLEOTIDE SEQUENCE</scope>
    <source>
        <strain evidence="2">NCTC 8172</strain>
    </source>
</reference>
<proteinExistence type="predicted"/>
<dbReference type="InterPro" id="IPR051533">
    <property type="entry name" value="WaaL-like"/>
</dbReference>
<keyword evidence="1" id="KW-1133">Transmembrane helix</keyword>
<feature type="transmembrane region" description="Helical" evidence="1">
    <location>
        <begin position="91"/>
        <end position="109"/>
    </location>
</feature>
<feature type="transmembrane region" description="Helical" evidence="1">
    <location>
        <begin position="329"/>
        <end position="348"/>
    </location>
</feature>
<keyword evidence="1" id="KW-0472">Membrane</keyword>
<feature type="transmembrane region" description="Helical" evidence="1">
    <location>
        <begin position="226"/>
        <end position="247"/>
    </location>
</feature>
<dbReference type="AlphaFoldDB" id="A0A0A8J930"/>
<organism evidence="2">
    <name type="scientific">Klebsiella pneumoniae</name>
    <dbReference type="NCBI Taxonomy" id="573"/>
    <lineage>
        <taxon>Bacteria</taxon>
        <taxon>Pseudomonadati</taxon>
        <taxon>Pseudomonadota</taxon>
        <taxon>Gammaproteobacteria</taxon>
        <taxon>Enterobacterales</taxon>
        <taxon>Enterobacteriaceae</taxon>
        <taxon>Klebsiella/Raoultella group</taxon>
        <taxon>Klebsiella</taxon>
        <taxon>Klebsiella pneumoniae complex</taxon>
    </lineage>
</organism>
<keyword evidence="1" id="KW-0812">Transmembrane</keyword>
<feature type="transmembrane region" description="Helical" evidence="1">
    <location>
        <begin position="158"/>
        <end position="178"/>
    </location>
</feature>
<feature type="transmembrane region" description="Helical" evidence="1">
    <location>
        <begin position="34"/>
        <end position="55"/>
    </location>
</feature>